<dbReference type="GeneID" id="87814660"/>
<proteinExistence type="inferred from homology"/>
<dbReference type="InterPro" id="IPR036291">
    <property type="entry name" value="NAD(P)-bd_dom_sf"/>
</dbReference>
<reference evidence="8" key="1">
    <citation type="journal article" date="2023" name="Mol. Phylogenet. Evol.">
        <title>Genome-scale phylogeny and comparative genomics of the fungal order Sordariales.</title>
        <authorList>
            <person name="Hensen N."/>
            <person name="Bonometti L."/>
            <person name="Westerberg I."/>
            <person name="Brannstrom I.O."/>
            <person name="Guillou S."/>
            <person name="Cros-Aarteil S."/>
            <person name="Calhoun S."/>
            <person name="Haridas S."/>
            <person name="Kuo A."/>
            <person name="Mondo S."/>
            <person name="Pangilinan J."/>
            <person name="Riley R."/>
            <person name="LaButti K."/>
            <person name="Andreopoulos B."/>
            <person name="Lipzen A."/>
            <person name="Chen C."/>
            <person name="Yan M."/>
            <person name="Daum C."/>
            <person name="Ng V."/>
            <person name="Clum A."/>
            <person name="Steindorff A."/>
            <person name="Ohm R.A."/>
            <person name="Martin F."/>
            <person name="Silar P."/>
            <person name="Natvig D.O."/>
            <person name="Lalanne C."/>
            <person name="Gautier V."/>
            <person name="Ament-Velasquez S.L."/>
            <person name="Kruys A."/>
            <person name="Hutchinson M.I."/>
            <person name="Powell A.J."/>
            <person name="Barry K."/>
            <person name="Miller A.N."/>
            <person name="Grigoriev I.V."/>
            <person name="Debuchy R."/>
            <person name="Gladieux P."/>
            <person name="Hiltunen Thoren M."/>
            <person name="Johannesson H."/>
        </authorList>
    </citation>
    <scope>NUCLEOTIDE SEQUENCE</scope>
    <source>
        <strain evidence="8">CBS 141.50</strain>
    </source>
</reference>
<evidence type="ECO:0000313" key="8">
    <source>
        <dbReference type="EMBL" id="KAK4141114.1"/>
    </source>
</evidence>
<keyword evidence="3" id="KW-0479">Metal-binding</keyword>
<dbReference type="InterPro" id="IPR013154">
    <property type="entry name" value="ADH-like_N"/>
</dbReference>
<dbReference type="InterPro" id="IPR020843">
    <property type="entry name" value="ER"/>
</dbReference>
<evidence type="ECO:0000259" key="7">
    <source>
        <dbReference type="SMART" id="SM00829"/>
    </source>
</evidence>
<feature type="domain" description="Enoyl reductase (ER)" evidence="7">
    <location>
        <begin position="26"/>
        <end position="398"/>
    </location>
</feature>
<dbReference type="AlphaFoldDB" id="A0AAN6ZKP0"/>
<dbReference type="InterPro" id="IPR011032">
    <property type="entry name" value="GroES-like_sf"/>
</dbReference>
<keyword evidence="9" id="KW-1185">Reference proteome</keyword>
<dbReference type="GO" id="GO:0016491">
    <property type="term" value="F:oxidoreductase activity"/>
    <property type="evidence" value="ECO:0007669"/>
    <property type="project" value="InterPro"/>
</dbReference>
<evidence type="ECO:0000256" key="1">
    <source>
        <dbReference type="ARBA" id="ARBA00001947"/>
    </source>
</evidence>
<dbReference type="SUPFAM" id="SSF51735">
    <property type="entry name" value="NAD(P)-binding Rossmann-fold domains"/>
    <property type="match status" value="1"/>
</dbReference>
<evidence type="ECO:0000256" key="6">
    <source>
        <dbReference type="SAM" id="MobiDB-lite"/>
    </source>
</evidence>
<comment type="caution">
    <text evidence="8">The sequence shown here is derived from an EMBL/GenBank/DDBJ whole genome shotgun (WGS) entry which is preliminary data.</text>
</comment>
<evidence type="ECO:0000313" key="9">
    <source>
        <dbReference type="Proteomes" id="UP001302676"/>
    </source>
</evidence>
<comment type="similarity">
    <text evidence="2">Belongs to the zinc-containing alcohol dehydrogenase family.</text>
</comment>
<dbReference type="RefSeq" id="XP_062634485.1">
    <property type="nucleotide sequence ID" value="XM_062778047.1"/>
</dbReference>
<dbReference type="PANTHER" id="PTHR42813">
    <property type="entry name" value="ZINC-TYPE ALCOHOL DEHYDROGENASE-LIKE"/>
    <property type="match status" value="1"/>
</dbReference>
<dbReference type="CDD" id="cd08282">
    <property type="entry name" value="PFDH_like"/>
    <property type="match status" value="1"/>
</dbReference>
<feature type="region of interest" description="Disordered" evidence="6">
    <location>
        <begin position="409"/>
        <end position="459"/>
    </location>
</feature>
<name>A0AAN6ZKP0_9PEZI</name>
<keyword evidence="4" id="KW-0862">Zinc</keyword>
<organism evidence="8 9">
    <name type="scientific">Dichotomopilus funicola</name>
    <dbReference type="NCBI Taxonomy" id="1934379"/>
    <lineage>
        <taxon>Eukaryota</taxon>
        <taxon>Fungi</taxon>
        <taxon>Dikarya</taxon>
        <taxon>Ascomycota</taxon>
        <taxon>Pezizomycotina</taxon>
        <taxon>Sordariomycetes</taxon>
        <taxon>Sordariomycetidae</taxon>
        <taxon>Sordariales</taxon>
        <taxon>Chaetomiaceae</taxon>
        <taxon>Dichotomopilus</taxon>
    </lineage>
</organism>
<gene>
    <name evidence="8" type="ORF">C8A04DRAFT_14325</name>
</gene>
<dbReference type="EMBL" id="MU853617">
    <property type="protein sequence ID" value="KAK4141114.1"/>
    <property type="molecule type" value="Genomic_DNA"/>
</dbReference>
<comment type="cofactor">
    <cofactor evidence="1">
        <name>Zn(2+)</name>
        <dbReference type="ChEBI" id="CHEBI:29105"/>
    </cofactor>
</comment>
<dbReference type="SUPFAM" id="SSF50129">
    <property type="entry name" value="GroES-like"/>
    <property type="match status" value="1"/>
</dbReference>
<reference evidence="8" key="2">
    <citation type="submission" date="2023-05" db="EMBL/GenBank/DDBJ databases">
        <authorList>
            <consortium name="Lawrence Berkeley National Laboratory"/>
            <person name="Steindorff A."/>
            <person name="Hensen N."/>
            <person name="Bonometti L."/>
            <person name="Westerberg I."/>
            <person name="Brannstrom I.O."/>
            <person name="Guillou S."/>
            <person name="Cros-Aarteil S."/>
            <person name="Calhoun S."/>
            <person name="Haridas S."/>
            <person name="Kuo A."/>
            <person name="Mondo S."/>
            <person name="Pangilinan J."/>
            <person name="Riley R."/>
            <person name="Labutti K."/>
            <person name="Andreopoulos B."/>
            <person name="Lipzen A."/>
            <person name="Chen C."/>
            <person name="Yanf M."/>
            <person name="Daum C."/>
            <person name="Ng V."/>
            <person name="Clum A."/>
            <person name="Ohm R."/>
            <person name="Martin F."/>
            <person name="Silar P."/>
            <person name="Natvig D."/>
            <person name="Lalanne C."/>
            <person name="Gautier V."/>
            <person name="Ament-Velasquez S.L."/>
            <person name="Kruys A."/>
            <person name="Hutchinson M.I."/>
            <person name="Powell A.J."/>
            <person name="Barry K."/>
            <person name="Miller A.N."/>
            <person name="Grigoriev I.V."/>
            <person name="Debuchy R."/>
            <person name="Gladieux P."/>
            <person name="Thoren M.H."/>
            <person name="Johannesson H."/>
        </authorList>
    </citation>
    <scope>NUCLEOTIDE SEQUENCE</scope>
    <source>
        <strain evidence="8">CBS 141.50</strain>
    </source>
</reference>
<dbReference type="Pfam" id="PF08240">
    <property type="entry name" value="ADH_N"/>
    <property type="match status" value="1"/>
</dbReference>
<accession>A0AAN6ZKP0</accession>
<evidence type="ECO:0000256" key="4">
    <source>
        <dbReference type="ARBA" id="ARBA00022833"/>
    </source>
</evidence>
<dbReference type="PANTHER" id="PTHR42813:SF3">
    <property type="entry name" value="GLUTATHIONE-INDEPENDENT FORMALDEHYDE DEHYDROGENASE"/>
    <property type="match status" value="1"/>
</dbReference>
<feature type="compositionally biased region" description="Basic and acidic residues" evidence="6">
    <location>
        <begin position="424"/>
        <end position="443"/>
    </location>
</feature>
<dbReference type="Gene3D" id="3.90.180.10">
    <property type="entry name" value="Medium-chain alcohol dehydrogenases, catalytic domain"/>
    <property type="match status" value="1"/>
</dbReference>
<dbReference type="Gene3D" id="3.40.50.720">
    <property type="entry name" value="NAD(P)-binding Rossmann-like Domain"/>
    <property type="match status" value="1"/>
</dbReference>
<evidence type="ECO:0000256" key="2">
    <source>
        <dbReference type="ARBA" id="ARBA00008072"/>
    </source>
</evidence>
<keyword evidence="5" id="KW-0520">NAD</keyword>
<sequence length="459" mass="49257">MSPPFNTQGDHPSHPKKTMRAVIWSGHPHNMTVRTVPRPTLRHPQDAIIRISTAAICGTDLHTYHGIFGSTTPPWTMGHEGVGVIVETGPGLTHFHVGDRVLVPCGANCGFFSVDKRAEDLGHLYGAGPDFGFGFGSDGGAQAEYLLVPFADDSLVAIPPSQDIFASDLDYISLTDIFPTAWAGLDYSHFHPGDTVAIFGLGPVGLLCAYIALLRGASRVYGIDHVPARLAKAASIGAVPIDFSVASGAEGPASDQILRREPLGVERSVDCIGQECVNHELRPEQDYVLREAVKVTKFNGGIGILGVYIAQGTSEGTPRGGEMKGELKVGVPEMFRKNLTVGMGPVNTSLYEIVPRAVELVRTGRVKLGWIVTAQIGIEEAPEAYRRFDRKEEIKVVIRFPWAMGKPSSLAETAEAGTTSGEGESSKAEKTSGKAVEERRIPREGSQGEDLADLGIFQH</sequence>
<protein>
    <recommendedName>
        <fullName evidence="7">Enoyl reductase (ER) domain-containing protein</fullName>
    </recommendedName>
</protein>
<dbReference type="SMART" id="SM00829">
    <property type="entry name" value="PKS_ER"/>
    <property type="match status" value="1"/>
</dbReference>
<evidence type="ECO:0000256" key="3">
    <source>
        <dbReference type="ARBA" id="ARBA00022723"/>
    </source>
</evidence>
<evidence type="ECO:0000256" key="5">
    <source>
        <dbReference type="ARBA" id="ARBA00023027"/>
    </source>
</evidence>
<dbReference type="Proteomes" id="UP001302676">
    <property type="component" value="Unassembled WGS sequence"/>
</dbReference>
<dbReference type="GO" id="GO:0046872">
    <property type="term" value="F:metal ion binding"/>
    <property type="evidence" value="ECO:0007669"/>
    <property type="project" value="UniProtKB-KW"/>
</dbReference>